<dbReference type="STRING" id="655353.SAMN04488056_103332"/>
<evidence type="ECO:0000256" key="6">
    <source>
        <dbReference type="ARBA" id="ARBA00022692"/>
    </source>
</evidence>
<keyword evidence="6 13" id="KW-0812">Transmembrane</keyword>
<dbReference type="RefSeq" id="WP_175527997.1">
    <property type="nucleotide sequence ID" value="NZ_FOVR01000003.1"/>
</dbReference>
<dbReference type="Gene3D" id="3.30.450.350">
    <property type="entry name" value="CHASE domain"/>
    <property type="match status" value="1"/>
</dbReference>
<dbReference type="EMBL" id="FOVR01000003">
    <property type="protein sequence ID" value="SFO14609.1"/>
    <property type="molecule type" value="Genomic_DNA"/>
</dbReference>
<keyword evidence="10 13" id="KW-1133">Transmembrane helix</keyword>
<evidence type="ECO:0000256" key="3">
    <source>
        <dbReference type="ARBA" id="ARBA00012438"/>
    </source>
</evidence>
<comment type="catalytic activity">
    <reaction evidence="1">
        <text>ATP + protein L-histidine = ADP + protein N-phospho-L-histidine.</text>
        <dbReference type="EC" id="2.7.13.3"/>
    </reaction>
</comment>
<evidence type="ECO:0000313" key="15">
    <source>
        <dbReference type="EMBL" id="SFO14609.1"/>
    </source>
</evidence>
<reference evidence="15 16" key="1">
    <citation type="submission" date="2016-10" db="EMBL/GenBank/DDBJ databases">
        <authorList>
            <person name="de Groot N.N."/>
        </authorList>
    </citation>
    <scope>NUCLEOTIDE SEQUENCE [LARGE SCALE GENOMIC DNA]</scope>
    <source>
        <strain evidence="15 16">CGMCC 1.9157</strain>
    </source>
</reference>
<dbReference type="InterPro" id="IPR042240">
    <property type="entry name" value="CHASE_sf"/>
</dbReference>
<dbReference type="SMART" id="SM00911">
    <property type="entry name" value="HWE_HK"/>
    <property type="match status" value="1"/>
</dbReference>
<keyword evidence="8" id="KW-0418">Kinase</keyword>
<proteinExistence type="predicted"/>
<dbReference type="Gene3D" id="3.30.565.10">
    <property type="entry name" value="Histidine kinase-like ATPase, C-terminal domain"/>
    <property type="match status" value="1"/>
</dbReference>
<dbReference type="SMART" id="SM01079">
    <property type="entry name" value="CHASE"/>
    <property type="match status" value="1"/>
</dbReference>
<dbReference type="EC" id="2.7.13.3" evidence="3"/>
<keyword evidence="4" id="KW-0597">Phosphoprotein</keyword>
<evidence type="ECO:0000313" key="16">
    <source>
        <dbReference type="Proteomes" id="UP000199236"/>
    </source>
</evidence>
<feature type="domain" description="CHASE" evidence="14">
    <location>
        <begin position="68"/>
        <end position="240"/>
    </location>
</feature>
<dbReference type="Pfam" id="PF07536">
    <property type="entry name" value="HWE_HK"/>
    <property type="match status" value="1"/>
</dbReference>
<evidence type="ECO:0000256" key="2">
    <source>
        <dbReference type="ARBA" id="ARBA00004370"/>
    </source>
</evidence>
<dbReference type="AlphaFoldDB" id="A0A1I5ET40"/>
<dbReference type="InterPro" id="IPR036890">
    <property type="entry name" value="HATPase_C_sf"/>
</dbReference>
<evidence type="ECO:0000256" key="8">
    <source>
        <dbReference type="ARBA" id="ARBA00022777"/>
    </source>
</evidence>
<dbReference type="GO" id="GO:0016020">
    <property type="term" value="C:membrane"/>
    <property type="evidence" value="ECO:0007669"/>
    <property type="project" value="UniProtKB-SubCell"/>
</dbReference>
<feature type="region of interest" description="Disordered" evidence="12">
    <location>
        <begin position="541"/>
        <end position="568"/>
    </location>
</feature>
<dbReference type="GO" id="GO:0004673">
    <property type="term" value="F:protein histidine kinase activity"/>
    <property type="evidence" value="ECO:0007669"/>
    <property type="project" value="UniProtKB-EC"/>
</dbReference>
<accession>A0A1I5ET40</accession>
<evidence type="ECO:0000256" key="11">
    <source>
        <dbReference type="ARBA" id="ARBA00023136"/>
    </source>
</evidence>
<dbReference type="GO" id="GO:0007165">
    <property type="term" value="P:signal transduction"/>
    <property type="evidence" value="ECO:0007669"/>
    <property type="project" value="UniProtKB-ARBA"/>
</dbReference>
<feature type="compositionally biased region" description="Low complexity" evidence="12">
    <location>
        <begin position="551"/>
        <end position="561"/>
    </location>
</feature>
<name>A0A1I5ET40_9HYPH</name>
<evidence type="ECO:0000256" key="10">
    <source>
        <dbReference type="ARBA" id="ARBA00022989"/>
    </source>
</evidence>
<sequence>MHRLIAPIVFSTVMIIGTGASLMLYNNAELATERRAEDLAGQVVDRVSLRLSQHFALLRATNAFFAATPNRIRHTQFDKIIAGFDLEDNYPGLQGIGFAEAISPSEDDALGAILKRDYGADAKVWPETDQAERAAITLLEPLTDRNHAAIGYDMYSEPVRRAAIQKAYETGDMVASGPVELVQEITAIKQAGFLVYSRYEDTDMPGAYEGLHPSVGRKPTRGLVYAPFRAGDLFITALSQKPTLPVVLQARDLDDKSRPLFKSALYDDVEQFGSRVTRVMEVAGRKWVLDIRVKNKTAWTLQTAAPYVSFTAFFLLAAMLAWITHSQLRAVRTAKTMQKLSEKNLIEKDLLLQEMKHRIKNSIARILAMARQTAHHSETIEDYSESLTARLQAMANAQDALTRSHWQRADLSDLLSKELRQVLGEDQFGGTISGPKVELDETTVQAFALTFHELATNALKYSDVAKDNAALSVTWSLEQKGKVRNLHLAWKERSENVLAAPEHKGFGTKLIDANIRGELRGTIERRFETHGLTVEITVPLPENGRSKAKSKAGAAATAGAGKEPDNKA</sequence>
<keyword evidence="5" id="KW-0808">Transferase</keyword>
<evidence type="ECO:0000256" key="13">
    <source>
        <dbReference type="SAM" id="Phobius"/>
    </source>
</evidence>
<feature type="transmembrane region" description="Helical" evidence="13">
    <location>
        <begin position="6"/>
        <end position="25"/>
    </location>
</feature>
<dbReference type="Pfam" id="PF03924">
    <property type="entry name" value="CHASE"/>
    <property type="match status" value="1"/>
</dbReference>
<keyword evidence="9" id="KW-0067">ATP-binding</keyword>
<dbReference type="PANTHER" id="PTHR41523:SF8">
    <property type="entry name" value="ETHYLENE RESPONSE SENSOR PROTEIN"/>
    <property type="match status" value="1"/>
</dbReference>
<feature type="transmembrane region" description="Helical" evidence="13">
    <location>
        <begin position="304"/>
        <end position="323"/>
    </location>
</feature>
<evidence type="ECO:0000259" key="14">
    <source>
        <dbReference type="PROSITE" id="PS50839"/>
    </source>
</evidence>
<keyword evidence="16" id="KW-1185">Reference proteome</keyword>
<dbReference type="Proteomes" id="UP000199236">
    <property type="component" value="Unassembled WGS sequence"/>
</dbReference>
<keyword evidence="11 13" id="KW-0472">Membrane</keyword>
<dbReference type="InterPro" id="IPR011102">
    <property type="entry name" value="Sig_transdc_His_kinase_HWE"/>
</dbReference>
<gene>
    <name evidence="15" type="ORF">SAMN04488056_103332</name>
</gene>
<dbReference type="InterPro" id="IPR006189">
    <property type="entry name" value="CHASE_dom"/>
</dbReference>
<keyword evidence="7" id="KW-0547">Nucleotide-binding</keyword>
<evidence type="ECO:0000256" key="5">
    <source>
        <dbReference type="ARBA" id="ARBA00022679"/>
    </source>
</evidence>
<evidence type="ECO:0000256" key="4">
    <source>
        <dbReference type="ARBA" id="ARBA00022553"/>
    </source>
</evidence>
<comment type="subcellular location">
    <subcellularLocation>
        <location evidence="2">Membrane</location>
    </subcellularLocation>
</comment>
<evidence type="ECO:0000256" key="9">
    <source>
        <dbReference type="ARBA" id="ARBA00022840"/>
    </source>
</evidence>
<dbReference type="PANTHER" id="PTHR41523">
    <property type="entry name" value="TWO-COMPONENT SYSTEM SENSOR PROTEIN"/>
    <property type="match status" value="1"/>
</dbReference>
<organism evidence="15 16">
    <name type="scientific">Cohaesibacter marisflavi</name>
    <dbReference type="NCBI Taxonomy" id="655353"/>
    <lineage>
        <taxon>Bacteria</taxon>
        <taxon>Pseudomonadati</taxon>
        <taxon>Pseudomonadota</taxon>
        <taxon>Alphaproteobacteria</taxon>
        <taxon>Hyphomicrobiales</taxon>
        <taxon>Cohaesibacteraceae</taxon>
    </lineage>
</organism>
<evidence type="ECO:0000256" key="7">
    <source>
        <dbReference type="ARBA" id="ARBA00022741"/>
    </source>
</evidence>
<evidence type="ECO:0000256" key="1">
    <source>
        <dbReference type="ARBA" id="ARBA00000085"/>
    </source>
</evidence>
<dbReference type="PROSITE" id="PS50839">
    <property type="entry name" value="CHASE"/>
    <property type="match status" value="1"/>
</dbReference>
<protein>
    <recommendedName>
        <fullName evidence="3">histidine kinase</fullName>
        <ecNumber evidence="3">2.7.13.3</ecNumber>
    </recommendedName>
</protein>
<evidence type="ECO:0000256" key="12">
    <source>
        <dbReference type="SAM" id="MobiDB-lite"/>
    </source>
</evidence>
<dbReference type="GO" id="GO:0005524">
    <property type="term" value="F:ATP binding"/>
    <property type="evidence" value="ECO:0007669"/>
    <property type="project" value="UniProtKB-KW"/>
</dbReference>